<gene>
    <name evidence="7" type="primary">ispA</name>
    <name evidence="7" type="ORF">PROFFT_A_06000</name>
</gene>
<dbReference type="Proteomes" id="UP000683585">
    <property type="component" value="Chromosome"/>
</dbReference>
<accession>A0A8E4EYT4</accession>
<proteinExistence type="inferred from homology"/>
<dbReference type="AlphaFoldDB" id="A0A8E4EYT4"/>
<evidence type="ECO:0000256" key="4">
    <source>
        <dbReference type="ARBA" id="ARBA00022723"/>
    </source>
</evidence>
<keyword evidence="8" id="KW-1185">Reference proteome</keyword>
<comment type="cofactor">
    <cofactor evidence="1">
        <name>Mg(2+)</name>
        <dbReference type="ChEBI" id="CHEBI:18420"/>
    </cofactor>
</comment>
<dbReference type="KEGG" id="ptf:PROFFT_A_06000"/>
<dbReference type="PANTHER" id="PTHR43281">
    <property type="entry name" value="FARNESYL DIPHOSPHATE SYNTHASE"/>
    <property type="match status" value="1"/>
</dbReference>
<keyword evidence="6" id="KW-0414">Isoprene biosynthesis</keyword>
<evidence type="ECO:0000256" key="6">
    <source>
        <dbReference type="ARBA" id="ARBA00023229"/>
    </source>
</evidence>
<evidence type="ECO:0000256" key="1">
    <source>
        <dbReference type="ARBA" id="ARBA00001946"/>
    </source>
</evidence>
<dbReference type="NCBIfam" id="NF007877">
    <property type="entry name" value="PRK10581.1"/>
    <property type="match status" value="1"/>
</dbReference>
<dbReference type="Pfam" id="PF00348">
    <property type="entry name" value="polyprenyl_synt"/>
    <property type="match status" value="1"/>
</dbReference>
<dbReference type="InterPro" id="IPR000092">
    <property type="entry name" value="Polyprenyl_synt"/>
</dbReference>
<name>A0A8E4EYT4_9ENTR</name>
<dbReference type="EC" id="2.5.1.10" evidence="7"/>
<dbReference type="SFLD" id="SFLDS00005">
    <property type="entry name" value="Isoprenoid_Synthase_Type_I"/>
    <property type="match status" value="1"/>
</dbReference>
<evidence type="ECO:0000256" key="5">
    <source>
        <dbReference type="ARBA" id="ARBA00022842"/>
    </source>
</evidence>
<dbReference type="GO" id="GO:0046872">
    <property type="term" value="F:metal ion binding"/>
    <property type="evidence" value="ECO:0007669"/>
    <property type="project" value="UniProtKB-KW"/>
</dbReference>
<evidence type="ECO:0000256" key="2">
    <source>
        <dbReference type="ARBA" id="ARBA00006706"/>
    </source>
</evidence>
<keyword evidence="3 7" id="KW-0808">Transferase</keyword>
<dbReference type="CDD" id="cd00685">
    <property type="entry name" value="Trans_IPPS_HT"/>
    <property type="match status" value="1"/>
</dbReference>
<organism evidence="7 8">
    <name type="scientific">Candidatus Profftia tarda</name>
    <dbReference type="NCBI Taxonomy" id="1177216"/>
    <lineage>
        <taxon>Bacteria</taxon>
        <taxon>Pseudomonadati</taxon>
        <taxon>Pseudomonadota</taxon>
        <taxon>Gammaproteobacteria</taxon>
        <taxon>Enterobacterales</taxon>
        <taxon>Enterobacteriaceae</taxon>
        <taxon>Candidatus Profftia</taxon>
    </lineage>
</organism>
<dbReference type="FunFam" id="1.10.600.10:FF:000001">
    <property type="entry name" value="Geranylgeranyl diphosphate synthase"/>
    <property type="match status" value="1"/>
</dbReference>
<protein>
    <submittedName>
        <fullName evidence="7">Farnesyl diphosphate synthase</fullName>
        <ecNumber evidence="7">2.5.1.10</ecNumber>
    </submittedName>
</protein>
<dbReference type="PANTHER" id="PTHR43281:SF1">
    <property type="entry name" value="FARNESYL DIPHOSPHATE SYNTHASE"/>
    <property type="match status" value="1"/>
</dbReference>
<dbReference type="SFLD" id="SFLDG01017">
    <property type="entry name" value="Polyprenyl_Transferase_Like"/>
    <property type="match status" value="1"/>
</dbReference>
<dbReference type="PROSITE" id="PS00444">
    <property type="entry name" value="POLYPRENYL_SYNTHASE_2"/>
    <property type="match status" value="1"/>
</dbReference>
<dbReference type="RefSeq" id="WP_216782359.1">
    <property type="nucleotide sequence ID" value="NZ_LR890047.1"/>
</dbReference>
<dbReference type="GO" id="GO:0008654">
    <property type="term" value="P:phospholipid biosynthetic process"/>
    <property type="evidence" value="ECO:0007669"/>
    <property type="project" value="UniProtKB-ARBA"/>
</dbReference>
<dbReference type="GO" id="GO:0004337">
    <property type="term" value="F:(2E,6E)-farnesyl diphosphate synthase activity"/>
    <property type="evidence" value="ECO:0007669"/>
    <property type="project" value="UniProtKB-EC"/>
</dbReference>
<sequence>MFFFEQLYQNYHKRVDAALIQYIDRLPFADSILVAAMRDGALLGGKRLRPYLVYATGQMFGVTLDILDAPAAAVECIHAYSLMHDDLPAMDDDHLRRGQPTTHVKFGEAYAILAGDAFQSLAFSILADSPMPSLSNAYRLTMLSELAQASGVAGMCIGQALDLEAEGKDIDVPVLEQIYNYKTGALIRCAIRMGALASGRHGRNAIPLLDKYAVAIGLAFQVQDDILNVIGDSTKTGKPQGSDRDMRKSTYPALCGLQKAHNKTQSLYKEAIHILAELERCFRINTMSLKSLTSFIIERDT</sequence>
<keyword evidence="4" id="KW-0479">Metal-binding</keyword>
<dbReference type="GO" id="GO:0016114">
    <property type="term" value="P:terpenoid biosynthetic process"/>
    <property type="evidence" value="ECO:0007669"/>
    <property type="project" value="UniProtKB-ARBA"/>
</dbReference>
<reference evidence="7" key="1">
    <citation type="submission" date="2020-10" db="EMBL/GenBank/DDBJ databases">
        <authorList>
            <person name="Szabo G."/>
        </authorList>
    </citation>
    <scope>NUCLEOTIDE SEQUENCE</scope>
    <source>
        <strain evidence="7">PROFFT</strain>
    </source>
</reference>
<evidence type="ECO:0000256" key="3">
    <source>
        <dbReference type="ARBA" id="ARBA00022679"/>
    </source>
</evidence>
<keyword evidence="5" id="KW-0460">Magnesium</keyword>
<dbReference type="NCBIfam" id="NF045485">
    <property type="entry name" value="FPPsyn"/>
    <property type="match status" value="1"/>
</dbReference>
<comment type="similarity">
    <text evidence="2">Belongs to the FPP/GGPP synthase family.</text>
</comment>
<evidence type="ECO:0000313" key="8">
    <source>
        <dbReference type="Proteomes" id="UP000683585"/>
    </source>
</evidence>
<dbReference type="InterPro" id="IPR053378">
    <property type="entry name" value="Prenyl_diphosphate_synthase"/>
</dbReference>
<dbReference type="InterPro" id="IPR033749">
    <property type="entry name" value="Polyprenyl_synt_CS"/>
</dbReference>
<evidence type="ECO:0000313" key="7">
    <source>
        <dbReference type="EMBL" id="CAD6512311.1"/>
    </source>
</evidence>
<dbReference type="PROSITE" id="PS00723">
    <property type="entry name" value="POLYPRENYL_SYNTHASE_1"/>
    <property type="match status" value="1"/>
</dbReference>
<dbReference type="EMBL" id="LR890047">
    <property type="protein sequence ID" value="CAD6512311.1"/>
    <property type="molecule type" value="Genomic_DNA"/>
</dbReference>